<feature type="compositionally biased region" description="Low complexity" evidence="9">
    <location>
        <begin position="555"/>
        <end position="569"/>
    </location>
</feature>
<keyword evidence="5 7" id="KW-0472">Membrane</keyword>
<evidence type="ECO:0000256" key="6">
    <source>
        <dbReference type="PROSITE-ProRule" id="PRU00703"/>
    </source>
</evidence>
<feature type="compositionally biased region" description="Gly residues" evidence="9">
    <location>
        <begin position="595"/>
        <end position="617"/>
    </location>
</feature>
<keyword evidence="14" id="KW-1185">Reference proteome</keyword>
<dbReference type="SUPFAM" id="SSF54631">
    <property type="entry name" value="CBS-domain pair"/>
    <property type="match status" value="1"/>
</dbReference>
<organism evidence="13 14">
    <name type="scientific">Chlorella sorokiniana</name>
    <name type="common">Freshwater green alga</name>
    <dbReference type="NCBI Taxonomy" id="3076"/>
    <lineage>
        <taxon>Eukaryota</taxon>
        <taxon>Viridiplantae</taxon>
        <taxon>Chlorophyta</taxon>
        <taxon>core chlorophytes</taxon>
        <taxon>Trebouxiophyceae</taxon>
        <taxon>Chlorellales</taxon>
        <taxon>Chlorellaceae</taxon>
        <taxon>Chlorella clade</taxon>
        <taxon>Chlorella</taxon>
    </lineage>
</organism>
<dbReference type="Pfam" id="PF01595">
    <property type="entry name" value="CNNM"/>
    <property type="match status" value="1"/>
</dbReference>
<dbReference type="PROSITE" id="PS51846">
    <property type="entry name" value="CNNM"/>
    <property type="match status" value="1"/>
</dbReference>
<proteinExistence type="predicted"/>
<dbReference type="PROSITE" id="PS51371">
    <property type="entry name" value="CBS"/>
    <property type="match status" value="2"/>
</dbReference>
<evidence type="ECO:0000256" key="7">
    <source>
        <dbReference type="PROSITE-ProRule" id="PRU01193"/>
    </source>
</evidence>
<feature type="transmembrane region" description="Helical" evidence="10">
    <location>
        <begin position="146"/>
        <end position="166"/>
    </location>
</feature>
<dbReference type="GO" id="GO:0005737">
    <property type="term" value="C:cytoplasm"/>
    <property type="evidence" value="ECO:0007669"/>
    <property type="project" value="TreeGrafter"/>
</dbReference>
<gene>
    <name evidence="13" type="ORF">C2E21_8321</name>
</gene>
<feature type="region of interest" description="Disordered" evidence="9">
    <location>
        <begin position="542"/>
        <end position="572"/>
    </location>
</feature>
<evidence type="ECO:0000313" key="13">
    <source>
        <dbReference type="EMBL" id="PRW32510.1"/>
    </source>
</evidence>
<feature type="domain" description="CBS" evidence="11">
    <location>
        <begin position="230"/>
        <end position="295"/>
    </location>
</feature>
<evidence type="ECO:0000256" key="4">
    <source>
        <dbReference type="ARBA" id="ARBA00022989"/>
    </source>
</evidence>
<accession>A0A2P6TEW5</accession>
<keyword evidence="4 7" id="KW-1133">Transmembrane helix</keyword>
<dbReference type="EMBL" id="LHPG02000019">
    <property type="protein sequence ID" value="PRW32510.1"/>
    <property type="molecule type" value="Genomic_DNA"/>
</dbReference>
<dbReference type="InterPro" id="IPR044751">
    <property type="entry name" value="Ion_transp-like_CBS"/>
</dbReference>
<keyword evidence="6" id="KW-0129">CBS domain</keyword>
<dbReference type="AlphaFoldDB" id="A0A2P6TEW5"/>
<feature type="region of interest" description="Disordered" evidence="9">
    <location>
        <begin position="448"/>
        <end position="480"/>
    </location>
</feature>
<feature type="transmembrane region" description="Helical" evidence="10">
    <location>
        <begin position="116"/>
        <end position="134"/>
    </location>
</feature>
<evidence type="ECO:0000259" key="12">
    <source>
        <dbReference type="PROSITE" id="PS51846"/>
    </source>
</evidence>
<dbReference type="PANTHER" id="PTHR12064">
    <property type="entry name" value="METAL TRANSPORTER CNNM"/>
    <property type="match status" value="1"/>
</dbReference>
<keyword evidence="2 7" id="KW-0812">Transmembrane</keyword>
<dbReference type="OrthoDB" id="5353557at2759"/>
<keyword evidence="8" id="KW-0175">Coiled coil</keyword>
<dbReference type="GO" id="GO:0016020">
    <property type="term" value="C:membrane"/>
    <property type="evidence" value="ECO:0007669"/>
    <property type="project" value="UniProtKB-SubCell"/>
</dbReference>
<evidence type="ECO:0000256" key="9">
    <source>
        <dbReference type="SAM" id="MobiDB-lite"/>
    </source>
</evidence>
<dbReference type="InterPro" id="IPR000644">
    <property type="entry name" value="CBS_dom"/>
</dbReference>
<name>A0A2P6TEW5_CHLSO</name>
<dbReference type="Gene3D" id="3.10.580.10">
    <property type="entry name" value="CBS-domain"/>
    <property type="match status" value="1"/>
</dbReference>
<evidence type="ECO:0000256" key="8">
    <source>
        <dbReference type="SAM" id="Coils"/>
    </source>
</evidence>
<evidence type="ECO:0000256" key="3">
    <source>
        <dbReference type="ARBA" id="ARBA00022737"/>
    </source>
</evidence>
<dbReference type="PANTHER" id="PTHR12064:SF97">
    <property type="entry name" value="METAL TRANSPORTER CNNM-5"/>
    <property type="match status" value="1"/>
</dbReference>
<evidence type="ECO:0000259" key="11">
    <source>
        <dbReference type="PROSITE" id="PS51371"/>
    </source>
</evidence>
<feature type="coiled-coil region" evidence="8">
    <location>
        <begin position="3"/>
        <end position="30"/>
    </location>
</feature>
<dbReference type="Proteomes" id="UP000239899">
    <property type="component" value="Unassembled WGS sequence"/>
</dbReference>
<keyword evidence="3" id="KW-0677">Repeat</keyword>
<dbReference type="GO" id="GO:0030026">
    <property type="term" value="P:intracellular manganese ion homeostasis"/>
    <property type="evidence" value="ECO:0007669"/>
    <property type="project" value="TreeGrafter"/>
</dbReference>
<evidence type="ECO:0000256" key="2">
    <source>
        <dbReference type="ARBA" id="ARBA00022692"/>
    </source>
</evidence>
<feature type="region of interest" description="Disordered" evidence="9">
    <location>
        <begin position="588"/>
        <end position="617"/>
    </location>
</feature>
<evidence type="ECO:0000256" key="10">
    <source>
        <dbReference type="SAM" id="Phobius"/>
    </source>
</evidence>
<evidence type="ECO:0000313" key="14">
    <source>
        <dbReference type="Proteomes" id="UP000239899"/>
    </source>
</evidence>
<sequence length="617" mass="65371">MSAVALAEALQQCQAELASLRDDEELSANERLWMACISVLLVVFAGLMAGLTLGLLSLDKVDLQVIKRSGTPQEVWLAERVEPVVAAPHFLLATLLLCNSAAMEALPLFLDRLFNPVAAIIISVTAILIFGEIVPQAVCKRYGLQVGAYLAWFVRFLMLLTAPITWPIGKLLDWVLGGESALFQRGQLKALVSIHAEPEEEGEQSTLTLDEVQVIQGALDMANKTAESAMTPIEKVFMISSDAEVNDELLLKILQRGHSRLPVYEGSNKQAIVGLILVKELLMVDEDAGVRIRDLRLRELPFMSADTMLYDVLKVFRFGRSHMSALTAPGPTGSHEVVGVITIEDVLEELLQQEIVDETDQYVDNLQTIKSSTLHSLQQLPENLRSLLTRSIARPAGGLSRIATAASIGAAAAAGAVVGASVHGAGSSLPHSPGAVAAAAATSALLASRRPTSGSTPTKGPQLLASTLSPRRPSDAGTTLAGGASAPALYSIGSANADVLAALLSQDKPPVPRRTSSSRSLRVKMADIRRQGSEALRMPLLESEQEGEGGSPWHAAQQAQQAQRGGQQQDDMEAMLKARQDEQIRRMLSPPHGTAGAGGDGNGNGSAAGCGSGALLN</sequence>
<comment type="caution">
    <text evidence="13">The sequence shown here is derived from an EMBL/GenBank/DDBJ whole genome shotgun (WGS) entry which is preliminary data.</text>
</comment>
<dbReference type="InterPro" id="IPR046342">
    <property type="entry name" value="CBS_dom_sf"/>
</dbReference>
<protein>
    <submittedName>
        <fullName evidence="13">Metal transporter CNNM4</fullName>
    </submittedName>
</protein>
<evidence type="ECO:0000256" key="5">
    <source>
        <dbReference type="ARBA" id="ARBA00023136"/>
    </source>
</evidence>
<dbReference type="InterPro" id="IPR045095">
    <property type="entry name" value="ACDP"/>
</dbReference>
<feature type="transmembrane region" description="Helical" evidence="10">
    <location>
        <begin position="31"/>
        <end position="58"/>
    </location>
</feature>
<dbReference type="CDD" id="cd04590">
    <property type="entry name" value="CBS_pair_CorC_HlyC_assoc"/>
    <property type="match status" value="1"/>
</dbReference>
<reference evidence="13 14" key="1">
    <citation type="journal article" date="2018" name="Plant J.">
        <title>Genome sequences of Chlorella sorokiniana UTEX 1602 and Micractinium conductrix SAG 241.80: implications to maltose excretion by a green alga.</title>
        <authorList>
            <person name="Arriola M.B."/>
            <person name="Velmurugan N."/>
            <person name="Zhang Y."/>
            <person name="Plunkett M.H."/>
            <person name="Hondzo H."/>
            <person name="Barney B.M."/>
        </authorList>
    </citation>
    <scope>NUCLEOTIDE SEQUENCE [LARGE SCALE GENOMIC DNA]</scope>
    <source>
        <strain evidence="14">UTEX 1602</strain>
    </source>
</reference>
<dbReference type="GO" id="GO:0010960">
    <property type="term" value="P:magnesium ion homeostasis"/>
    <property type="evidence" value="ECO:0007669"/>
    <property type="project" value="InterPro"/>
</dbReference>
<comment type="subcellular location">
    <subcellularLocation>
        <location evidence="1">Membrane</location>
        <topology evidence="1">Multi-pass membrane protein</topology>
    </subcellularLocation>
</comment>
<dbReference type="FunFam" id="3.10.580.10:FF:000006">
    <property type="entry name" value="DUF21 and CBS domain protein"/>
    <property type="match status" value="1"/>
</dbReference>
<dbReference type="STRING" id="3076.A0A2P6TEW5"/>
<dbReference type="InterPro" id="IPR002550">
    <property type="entry name" value="CNNM"/>
</dbReference>
<evidence type="ECO:0000256" key="1">
    <source>
        <dbReference type="ARBA" id="ARBA00004141"/>
    </source>
</evidence>
<feature type="domain" description="CNNM transmembrane" evidence="12">
    <location>
        <begin position="27"/>
        <end position="206"/>
    </location>
</feature>
<feature type="domain" description="CBS" evidence="11">
    <location>
        <begin position="296"/>
        <end position="358"/>
    </location>
</feature>
<feature type="compositionally biased region" description="Polar residues" evidence="9">
    <location>
        <begin position="450"/>
        <end position="469"/>
    </location>
</feature>